<feature type="compositionally biased region" description="Basic and acidic residues" evidence="2">
    <location>
        <begin position="1168"/>
        <end position="1182"/>
    </location>
</feature>
<feature type="region of interest" description="Disordered" evidence="2">
    <location>
        <begin position="1069"/>
        <end position="1090"/>
    </location>
</feature>
<feature type="coiled-coil region" evidence="1">
    <location>
        <begin position="146"/>
        <end position="263"/>
    </location>
</feature>
<evidence type="ECO:0000256" key="2">
    <source>
        <dbReference type="SAM" id="MobiDB-lite"/>
    </source>
</evidence>
<sequence length="1959" mass="214141">MQGMDTIAELQLEGTWDLGGQRQVMDKEGDSNGASLGEQLMAKEMTGIFRTEWVMIPVNLKLKLSRMVWCQNPRSLTSKGLSKIDPMVNFGREKHTLIGGGKPYVEDPFLDDWGNTGFDGRDPFSPMVITRKKDVNKQVDFHDPVRESFEAELERVQKMQEQERQRTIQEQERALEMAWREEEERQRVAKEQEELQRRLEEEAREAAWRAEQERLEAIRRAEEHKIAKEKENQRILMEEERRKQAAMQKLLELEERIARRQAEAMKDDSSAVADEKMPGVVKDSDVTRAEDLGSWEDSERMVERITNSASSDSSSLNRSFVSRPQSIRDSSFAFMERGKPLNSWRRDAFDNGHNPSLFPLDQENGPQSPLRDVSVGGRSFPRKDFPGGAGHILSRGYYSVGLSEPCIDDSSHPNGHRWDISGDGDPYGRNIKLDSEFHQEADKFCDMGWGHDHISGNLQSPSTEQLYQNPEQGELYSYGRSRYSARQPRDLPPPSFVTKHNAPFRSESEHAGLSTYEDGNVQDKPAVRSEPAASVYYNGHPERQEHSDVIDVPGGCSETEEHKLNDSNTPRCDSQLSLSVSSPPTSPTHLSHDGLYESGDSPVVSSPAERTEVSPSGNESFMLTTKAEKENLLTGTATSSILLGDDEEWTVDDNEELQEQEEYDEDEDGYHEEDEVHEGNGNADLTQGFAGMRLARKDSDRIMDNLVLGFDQGVEVGMPSEEYERSPRNVESSYAVPQPFVVTMGEQESYDGRLDDENSPEVADGSPHMSANSSRTVQETKNEVEDMVIQPINVPHSSAPSDILNCQGSMSVLSVQQSLPSSVDMRSHSFGQVVTSSAAAVEGQRELPVKLQFGLFSGPSLIPSPVPAIQIGSIQMPLQLHPSQPPLFQFGQIRYPSTISQGILPLAPQSVSFVQANVPTHYPLNQKLGGHLFTQPFQSNHVHPSKLSSSHDIMSKEANLVLGRGCAEGDVLLHQNRADISATCENQARPVSGHHDENVGYQYNAMSNAASMSTSGESEGQPQTGASTRSISGVKDVNGQTAQAPLPGSRWRKFAFTARSHGRKYFLSSEASRSDSNAFQMRPRRGAQRMEFRVRQSADRKQSSPVVSSNHTLVDAALNYNEKDTGLLPGGGQTKKKVSDKTKEADESVSFDLVKPQEANSEIMTSKGAEKDIFRSGRDTSLRGDPSLKWNSTSEGDTDAPLQSGVVRIFEQPGIEAPSDEDDFIEVRSKRQMLNNRREQKQKENKAKSDNIKKASRRPQSVPQGTVVVSTVKATALSSEEAPDGIHADYIQKQALVNNEVCAAFNIAMSQPLAPIGIPSVNPDAHDDANSQIIKSQQTVSFPIISSGGQAIAPSLIFETNNDVPDNAETSLGSWGNPWINQQVMPSTQNQLNEAMKPAQFNTPSTSAGGISKLPKDMIFSSATSPVNSLLAGEKIQFGAVTSPTILAPSTRVVSHCIGPPVPSQSDFQASQNMSVLENKCALLFEKEAHSSKNCVQLEDCEAETEAESAASSVATIRSDEVAVNGLDTCSISILDSRSFGHADVKSMKANVAAGDQQAMSQSKAEETLSISLPADLSVETFPISLWPPLPSPHSSSSQTQSPLPGNASSRFPFYDINPILGGPIFAFGPHDESASTQLQPWTSSASGSGLLGAWQHCGSGVDSFYGAAGFARPFINHSVQGPPHMVVYNHFAPVGQFGQVGLSYMGYIPPGKQPDWKHNPLPAAMVVGEGDMMNLNIVSTQRNPPVPHLAPGSPHLSMVSPLAMFDVSPFQSTPDMSIQGHWTPIPASPLCSIPQSTPMQQPAAGAVPFNHGYSDVAASQFPNELRLVNPLSSTAPAASSDDVMTKSLSRSTSSDAERMDTAAQDANSCSKSIPQTRSSIFKTQSSQQKHSSPQPYDGPSIYHYQRGGGVYQKNGSGAESSNHKTGFHGRNHSSASDRGLPLPKVKQIYVAKQSLSGT</sequence>
<feature type="compositionally biased region" description="Basic and acidic residues" evidence="2">
    <location>
        <begin position="540"/>
        <end position="549"/>
    </location>
</feature>
<feature type="region of interest" description="Disordered" evidence="2">
    <location>
        <begin position="1234"/>
        <end position="1264"/>
    </location>
</feature>
<dbReference type="PANTHER" id="PTHR31780:SF10">
    <property type="entry name" value="LD36051P"/>
    <property type="match status" value="1"/>
</dbReference>
<gene>
    <name evidence="3" type="ORF">Nepgr_025928</name>
</gene>
<comment type="caution">
    <text evidence="3">The sequence shown here is derived from an EMBL/GenBank/DDBJ whole genome shotgun (WGS) entry which is preliminary data.</text>
</comment>
<feature type="compositionally biased region" description="Low complexity" evidence="2">
    <location>
        <begin position="1885"/>
        <end position="1896"/>
    </location>
</feature>
<name>A0AAD3T6Z1_NEPGR</name>
<feature type="region of interest" description="Disordered" evidence="2">
    <location>
        <begin position="658"/>
        <end position="685"/>
    </location>
</feature>
<keyword evidence="4" id="KW-1185">Reference proteome</keyword>
<evidence type="ECO:0000313" key="3">
    <source>
        <dbReference type="EMBL" id="GMH24085.1"/>
    </source>
</evidence>
<evidence type="ECO:0000313" key="4">
    <source>
        <dbReference type="Proteomes" id="UP001279734"/>
    </source>
</evidence>
<dbReference type="EMBL" id="BSYO01000027">
    <property type="protein sequence ID" value="GMH24085.1"/>
    <property type="molecule type" value="Genomic_DNA"/>
</dbReference>
<feature type="region of interest" description="Disordered" evidence="2">
    <location>
        <begin position="1122"/>
        <end position="1145"/>
    </location>
</feature>
<dbReference type="CDD" id="cd22249">
    <property type="entry name" value="UDM1_RNF168_RNF169-like"/>
    <property type="match status" value="1"/>
</dbReference>
<feature type="region of interest" description="Disordered" evidence="2">
    <location>
        <begin position="539"/>
        <end position="619"/>
    </location>
</feature>
<dbReference type="PANTHER" id="PTHR31780">
    <property type="entry name" value="STRESS RESPONSE PROTEIN NST1-RELATED"/>
    <property type="match status" value="1"/>
</dbReference>
<feature type="region of interest" description="Disordered" evidence="2">
    <location>
        <begin position="750"/>
        <end position="779"/>
    </location>
</feature>
<accession>A0AAD3T6Z1</accession>
<reference evidence="3" key="1">
    <citation type="submission" date="2023-05" db="EMBL/GenBank/DDBJ databases">
        <title>Nepenthes gracilis genome sequencing.</title>
        <authorList>
            <person name="Fukushima K."/>
        </authorList>
    </citation>
    <scope>NUCLEOTIDE SEQUENCE</scope>
    <source>
        <strain evidence="3">SING2019-196</strain>
    </source>
</reference>
<evidence type="ECO:0000256" key="1">
    <source>
        <dbReference type="SAM" id="Coils"/>
    </source>
</evidence>
<feature type="region of interest" description="Disordered" evidence="2">
    <location>
        <begin position="1162"/>
        <end position="1203"/>
    </location>
</feature>
<feature type="compositionally biased region" description="Polar residues" evidence="2">
    <location>
        <begin position="1865"/>
        <end position="1884"/>
    </location>
</feature>
<feature type="compositionally biased region" description="Polar residues" evidence="2">
    <location>
        <begin position="1014"/>
        <end position="1031"/>
    </location>
</feature>
<proteinExistence type="predicted"/>
<protein>
    <submittedName>
        <fullName evidence="3">Uncharacterized protein</fullName>
    </submittedName>
</protein>
<organism evidence="3 4">
    <name type="scientific">Nepenthes gracilis</name>
    <name type="common">Slender pitcher plant</name>
    <dbReference type="NCBI Taxonomy" id="150966"/>
    <lineage>
        <taxon>Eukaryota</taxon>
        <taxon>Viridiplantae</taxon>
        <taxon>Streptophyta</taxon>
        <taxon>Embryophyta</taxon>
        <taxon>Tracheophyta</taxon>
        <taxon>Spermatophyta</taxon>
        <taxon>Magnoliopsida</taxon>
        <taxon>eudicotyledons</taxon>
        <taxon>Gunneridae</taxon>
        <taxon>Pentapetalae</taxon>
        <taxon>Caryophyllales</taxon>
        <taxon>Nepenthaceae</taxon>
        <taxon>Nepenthes</taxon>
    </lineage>
</organism>
<feature type="compositionally biased region" description="Polar residues" evidence="2">
    <location>
        <begin position="1914"/>
        <end position="1925"/>
    </location>
</feature>
<feature type="compositionally biased region" description="Acidic residues" evidence="2">
    <location>
        <begin position="658"/>
        <end position="676"/>
    </location>
</feature>
<feature type="region of interest" description="Disordered" evidence="2">
    <location>
        <begin position="484"/>
        <end position="523"/>
    </location>
</feature>
<feature type="region of interest" description="Disordered" evidence="2">
    <location>
        <begin position="353"/>
        <end position="374"/>
    </location>
</feature>
<dbReference type="InterPro" id="IPR051195">
    <property type="entry name" value="Fungal_stress_NST1"/>
</dbReference>
<feature type="region of interest" description="Disordered" evidence="2">
    <location>
        <begin position="1834"/>
        <end position="1945"/>
    </location>
</feature>
<feature type="compositionally biased region" description="Low complexity" evidence="2">
    <location>
        <begin position="574"/>
        <end position="589"/>
    </location>
</feature>
<keyword evidence="1" id="KW-0175">Coiled coil</keyword>
<dbReference type="Proteomes" id="UP001279734">
    <property type="component" value="Unassembled WGS sequence"/>
</dbReference>
<feature type="compositionally biased region" description="Basic and acidic residues" evidence="2">
    <location>
        <begin position="1236"/>
        <end position="1253"/>
    </location>
</feature>
<feature type="region of interest" description="Disordered" evidence="2">
    <location>
        <begin position="1009"/>
        <end position="1046"/>
    </location>
</feature>
<feature type="compositionally biased region" description="Polar residues" evidence="2">
    <location>
        <begin position="1069"/>
        <end position="1079"/>
    </location>
</feature>